<keyword evidence="1" id="KW-0479">Metal-binding</keyword>
<keyword evidence="4" id="KW-1185">Reference proteome</keyword>
<accession>A0A9P0JZE3</accession>
<dbReference type="Gene3D" id="3.30.160.60">
    <property type="entry name" value="Classic Zinc Finger"/>
    <property type="match status" value="1"/>
</dbReference>
<evidence type="ECO:0000256" key="1">
    <source>
        <dbReference type="PROSITE-ProRule" id="PRU00042"/>
    </source>
</evidence>
<protein>
    <recommendedName>
        <fullName evidence="2">C2H2-type domain-containing protein</fullName>
    </recommendedName>
</protein>
<proteinExistence type="predicted"/>
<feature type="domain" description="C2H2-type" evidence="2">
    <location>
        <begin position="55"/>
        <end position="82"/>
    </location>
</feature>
<dbReference type="InterPro" id="IPR013087">
    <property type="entry name" value="Znf_C2H2_type"/>
</dbReference>
<dbReference type="Proteomes" id="UP001152888">
    <property type="component" value="Unassembled WGS sequence"/>
</dbReference>
<reference evidence="3" key="1">
    <citation type="submission" date="2022-03" db="EMBL/GenBank/DDBJ databases">
        <authorList>
            <person name="Sayadi A."/>
        </authorList>
    </citation>
    <scope>NUCLEOTIDE SEQUENCE</scope>
</reference>
<dbReference type="PROSITE" id="PS50157">
    <property type="entry name" value="ZINC_FINGER_C2H2_2"/>
    <property type="match status" value="1"/>
</dbReference>
<dbReference type="EMBL" id="CAKOFQ010006713">
    <property type="protein sequence ID" value="CAH1964272.1"/>
    <property type="molecule type" value="Genomic_DNA"/>
</dbReference>
<evidence type="ECO:0000259" key="2">
    <source>
        <dbReference type="PROSITE" id="PS50157"/>
    </source>
</evidence>
<comment type="caution">
    <text evidence="3">The sequence shown here is derived from an EMBL/GenBank/DDBJ whole genome shotgun (WGS) entry which is preliminary data.</text>
</comment>
<evidence type="ECO:0000313" key="3">
    <source>
        <dbReference type="EMBL" id="CAH1964272.1"/>
    </source>
</evidence>
<dbReference type="OrthoDB" id="4748970at2759"/>
<dbReference type="GO" id="GO:0008270">
    <property type="term" value="F:zinc ion binding"/>
    <property type="evidence" value="ECO:0007669"/>
    <property type="project" value="UniProtKB-KW"/>
</dbReference>
<name>A0A9P0JZE3_ACAOB</name>
<dbReference type="InterPro" id="IPR008598">
    <property type="entry name" value="Di19_Zn-bd"/>
</dbReference>
<gene>
    <name evidence="3" type="ORF">ACAOBT_LOCUS5705</name>
</gene>
<keyword evidence="1" id="KW-0862">Zinc</keyword>
<organism evidence="3 4">
    <name type="scientific">Acanthoscelides obtectus</name>
    <name type="common">Bean weevil</name>
    <name type="synonym">Bruchus obtectus</name>
    <dbReference type="NCBI Taxonomy" id="200917"/>
    <lineage>
        <taxon>Eukaryota</taxon>
        <taxon>Metazoa</taxon>
        <taxon>Ecdysozoa</taxon>
        <taxon>Arthropoda</taxon>
        <taxon>Hexapoda</taxon>
        <taxon>Insecta</taxon>
        <taxon>Pterygota</taxon>
        <taxon>Neoptera</taxon>
        <taxon>Endopterygota</taxon>
        <taxon>Coleoptera</taxon>
        <taxon>Polyphaga</taxon>
        <taxon>Cucujiformia</taxon>
        <taxon>Chrysomeloidea</taxon>
        <taxon>Chrysomelidae</taxon>
        <taxon>Bruchinae</taxon>
        <taxon>Bruchini</taxon>
        <taxon>Acanthoscelides</taxon>
    </lineage>
</organism>
<dbReference type="AlphaFoldDB" id="A0A9P0JZE3"/>
<sequence>MNIGFSVSMAIRVKSEPEEFEEEAVVVEEHPLEIARNERIYNQQVYTSKIVETLYSCNNCQKQFSSQAGFRSHKQFDCEKTKLFRCPYCFYAAFHIGRLQKHVVKKHQANLEEFRCTILMAKKAYEKK</sequence>
<evidence type="ECO:0000313" key="4">
    <source>
        <dbReference type="Proteomes" id="UP001152888"/>
    </source>
</evidence>
<dbReference type="SMART" id="SM00355">
    <property type="entry name" value="ZnF_C2H2"/>
    <property type="match status" value="2"/>
</dbReference>
<dbReference type="Pfam" id="PF05605">
    <property type="entry name" value="zf-Di19"/>
    <property type="match status" value="1"/>
</dbReference>
<keyword evidence="1" id="KW-0863">Zinc-finger</keyword>